<evidence type="ECO:0000256" key="1">
    <source>
        <dbReference type="ARBA" id="ARBA00000085"/>
    </source>
</evidence>
<dbReference type="OrthoDB" id="7818322at2"/>
<feature type="transmembrane region" description="Helical" evidence="10">
    <location>
        <begin position="171"/>
        <end position="194"/>
    </location>
</feature>
<dbReference type="SUPFAM" id="SSF55874">
    <property type="entry name" value="ATPase domain of HSP90 chaperone/DNA topoisomerase II/histidine kinase"/>
    <property type="match status" value="1"/>
</dbReference>
<evidence type="ECO:0000313" key="12">
    <source>
        <dbReference type="EMBL" id="RIA55695.1"/>
    </source>
</evidence>
<dbReference type="EC" id="2.7.13.3" evidence="3"/>
<name>A0A397Q7B0_9HYPH</name>
<dbReference type="Pfam" id="PF02518">
    <property type="entry name" value="HATPase_c"/>
    <property type="match status" value="1"/>
</dbReference>
<keyword evidence="9 10" id="KW-0472">Membrane</keyword>
<dbReference type="SUPFAM" id="SSF47384">
    <property type="entry name" value="Homodimeric domain of signal transducing histidine kinase"/>
    <property type="match status" value="1"/>
</dbReference>
<feature type="transmembrane region" description="Helical" evidence="10">
    <location>
        <begin position="12"/>
        <end position="36"/>
    </location>
</feature>
<keyword evidence="4" id="KW-0597">Phosphoprotein</keyword>
<evidence type="ECO:0000256" key="4">
    <source>
        <dbReference type="ARBA" id="ARBA00022553"/>
    </source>
</evidence>
<evidence type="ECO:0000256" key="10">
    <source>
        <dbReference type="SAM" id="Phobius"/>
    </source>
</evidence>
<dbReference type="GO" id="GO:0000155">
    <property type="term" value="F:phosphorelay sensor kinase activity"/>
    <property type="evidence" value="ECO:0007669"/>
    <property type="project" value="InterPro"/>
</dbReference>
<evidence type="ECO:0000256" key="9">
    <source>
        <dbReference type="ARBA" id="ARBA00023136"/>
    </source>
</evidence>
<protein>
    <recommendedName>
        <fullName evidence="3">histidine kinase</fullName>
        <ecNumber evidence="3">2.7.13.3</ecNumber>
    </recommendedName>
</protein>
<comment type="subcellular location">
    <subcellularLocation>
        <location evidence="2">Membrane</location>
    </subcellularLocation>
</comment>
<dbReference type="AlphaFoldDB" id="A0A397Q7B0"/>
<dbReference type="InterPro" id="IPR036890">
    <property type="entry name" value="HATPase_C_sf"/>
</dbReference>
<accession>A0A397Q7B0</accession>
<keyword evidence="8 10" id="KW-1133">Transmembrane helix</keyword>
<dbReference type="InterPro" id="IPR005467">
    <property type="entry name" value="His_kinase_dom"/>
</dbReference>
<keyword evidence="5" id="KW-0808">Transferase</keyword>
<dbReference type="Gene3D" id="3.30.565.10">
    <property type="entry name" value="Histidine kinase-like ATPase, C-terminal domain"/>
    <property type="match status" value="1"/>
</dbReference>
<dbReference type="SMART" id="SM00387">
    <property type="entry name" value="HATPase_c"/>
    <property type="match status" value="1"/>
</dbReference>
<dbReference type="InterPro" id="IPR003594">
    <property type="entry name" value="HATPase_dom"/>
</dbReference>
<dbReference type="Proteomes" id="UP000266273">
    <property type="component" value="Unassembled WGS sequence"/>
</dbReference>
<evidence type="ECO:0000256" key="5">
    <source>
        <dbReference type="ARBA" id="ARBA00022679"/>
    </source>
</evidence>
<evidence type="ECO:0000256" key="6">
    <source>
        <dbReference type="ARBA" id="ARBA00022692"/>
    </source>
</evidence>
<dbReference type="PRINTS" id="PR00344">
    <property type="entry name" value="BCTRLSENSOR"/>
</dbReference>
<dbReference type="InterPro" id="IPR050428">
    <property type="entry name" value="TCS_sensor_his_kinase"/>
</dbReference>
<dbReference type="InterPro" id="IPR003661">
    <property type="entry name" value="HisK_dim/P_dom"/>
</dbReference>
<dbReference type="EMBL" id="QXDF01000001">
    <property type="protein sequence ID" value="RIA55695.1"/>
    <property type="molecule type" value="Genomic_DNA"/>
</dbReference>
<proteinExistence type="predicted"/>
<reference evidence="12 13" key="1">
    <citation type="submission" date="2018-08" db="EMBL/GenBank/DDBJ databases">
        <title>Genomic Encyclopedia of Archaeal and Bacterial Type Strains, Phase II (KMG-II): from individual species to whole genera.</title>
        <authorList>
            <person name="Goeker M."/>
        </authorList>
    </citation>
    <scope>NUCLEOTIDE SEQUENCE [LARGE SCALE GENOMIC DNA]</scope>
    <source>
        <strain evidence="12 13">DSM 5002</strain>
    </source>
</reference>
<evidence type="ECO:0000313" key="13">
    <source>
        <dbReference type="Proteomes" id="UP000266273"/>
    </source>
</evidence>
<evidence type="ECO:0000256" key="8">
    <source>
        <dbReference type="ARBA" id="ARBA00022989"/>
    </source>
</evidence>
<keyword evidence="6 10" id="KW-0812">Transmembrane</keyword>
<dbReference type="PANTHER" id="PTHR45436:SF5">
    <property type="entry name" value="SENSOR HISTIDINE KINASE TRCS"/>
    <property type="match status" value="1"/>
</dbReference>
<evidence type="ECO:0000256" key="3">
    <source>
        <dbReference type="ARBA" id="ARBA00012438"/>
    </source>
</evidence>
<sequence>MLRCYRPSDWPITIRVPLLVITLMVAISVVISNTVLTRLAQTQETHIRAVSQTYLDGLDASLLPHILREDVWEVFDTLDRARPDSAGLNVATTIVLNAAGDVIAASDPIRFPTGRPIPEWMLKGLEDGALQIDETNETARLRHPVRTQGQHVGSIYTELEISHLLAERRAVLWQLIWTNTAITLALAGLGYWAVRRMVEPVRTLGSYLDRASGGPVEMIPNAELRAASGEFRQLFERYNAMAQAANERVELMRRLAREERLASLGRLASGMAHEINNPLGGLFNALDSLKRYGDRASVRQASTNFLERGLSGIRDVVRAALMTYRQPGARPLLNREAIDDLRYLVQPALRQKGLTLDWNNEIDRELHLAGRGVRDAALNILLNACEASPREGTIRFNACHDTQSLFIEIADHGQGMPNLYREFLEVGNRAVGPLKHGDGLGLWMVRQLLDEAGGGATVDAGADGTRVRLEFPLGKEHQHDVA</sequence>
<evidence type="ECO:0000256" key="7">
    <source>
        <dbReference type="ARBA" id="ARBA00022777"/>
    </source>
</evidence>
<keyword evidence="7 12" id="KW-0418">Kinase</keyword>
<evidence type="ECO:0000259" key="11">
    <source>
        <dbReference type="PROSITE" id="PS50109"/>
    </source>
</evidence>
<dbReference type="CDD" id="cd00082">
    <property type="entry name" value="HisKA"/>
    <property type="match status" value="1"/>
</dbReference>
<gene>
    <name evidence="12" type="ORF">BXY53_0766</name>
</gene>
<comment type="catalytic activity">
    <reaction evidence="1">
        <text>ATP + protein L-histidine = ADP + protein N-phospho-L-histidine.</text>
        <dbReference type="EC" id="2.7.13.3"/>
    </reaction>
</comment>
<feature type="domain" description="Histidine kinase" evidence="11">
    <location>
        <begin position="270"/>
        <end position="475"/>
    </location>
</feature>
<keyword evidence="13" id="KW-1185">Reference proteome</keyword>
<dbReference type="InterPro" id="IPR004358">
    <property type="entry name" value="Sig_transdc_His_kin-like_C"/>
</dbReference>
<organism evidence="12 13">
    <name type="scientific">Dichotomicrobium thermohalophilum</name>
    <dbReference type="NCBI Taxonomy" id="933063"/>
    <lineage>
        <taxon>Bacteria</taxon>
        <taxon>Pseudomonadati</taxon>
        <taxon>Pseudomonadota</taxon>
        <taxon>Alphaproteobacteria</taxon>
        <taxon>Hyphomicrobiales</taxon>
        <taxon>Hyphomicrobiaceae</taxon>
        <taxon>Dichotomicrobium</taxon>
    </lineage>
</organism>
<dbReference type="GO" id="GO:0005886">
    <property type="term" value="C:plasma membrane"/>
    <property type="evidence" value="ECO:0007669"/>
    <property type="project" value="TreeGrafter"/>
</dbReference>
<dbReference type="InterPro" id="IPR036097">
    <property type="entry name" value="HisK_dim/P_sf"/>
</dbReference>
<comment type="caution">
    <text evidence="12">The sequence shown here is derived from an EMBL/GenBank/DDBJ whole genome shotgun (WGS) entry which is preliminary data.</text>
</comment>
<evidence type="ECO:0000256" key="2">
    <source>
        <dbReference type="ARBA" id="ARBA00004370"/>
    </source>
</evidence>
<dbReference type="PANTHER" id="PTHR45436">
    <property type="entry name" value="SENSOR HISTIDINE KINASE YKOH"/>
    <property type="match status" value="1"/>
</dbReference>
<dbReference type="Gene3D" id="1.10.287.130">
    <property type="match status" value="1"/>
</dbReference>
<dbReference type="PROSITE" id="PS50109">
    <property type="entry name" value="HIS_KIN"/>
    <property type="match status" value="1"/>
</dbReference>